<comment type="caution">
    <text evidence="2">The sequence shown here is derived from an EMBL/GenBank/DDBJ whole genome shotgun (WGS) entry which is preliminary data.</text>
</comment>
<dbReference type="EMBL" id="JBHSNY010000002">
    <property type="protein sequence ID" value="MFC5633638.1"/>
    <property type="molecule type" value="Genomic_DNA"/>
</dbReference>
<sequence length="97" mass="10603">MSAYELPNRSELEGKEVTLELHPWAIPGPTRGVFLGQGERGLSIRIEGGGRFSYRHSEVRSVKAVAGARQRRLVLRLAGRAVLVAALAVVVWVAISR</sequence>
<accession>A0ABW0UKT4</accession>
<protein>
    <submittedName>
        <fullName evidence="2">Uncharacterized protein</fullName>
    </submittedName>
</protein>
<organism evidence="2 3">
    <name type="scientific">Streptomyces bullii</name>
    <dbReference type="NCBI Taxonomy" id="349910"/>
    <lineage>
        <taxon>Bacteria</taxon>
        <taxon>Bacillati</taxon>
        <taxon>Actinomycetota</taxon>
        <taxon>Actinomycetes</taxon>
        <taxon>Kitasatosporales</taxon>
        <taxon>Streptomycetaceae</taxon>
        <taxon>Streptomyces</taxon>
    </lineage>
</organism>
<keyword evidence="1" id="KW-0472">Membrane</keyword>
<proteinExistence type="predicted"/>
<evidence type="ECO:0000313" key="2">
    <source>
        <dbReference type="EMBL" id="MFC5633638.1"/>
    </source>
</evidence>
<keyword evidence="1" id="KW-1133">Transmembrane helix</keyword>
<evidence type="ECO:0000313" key="3">
    <source>
        <dbReference type="Proteomes" id="UP001596154"/>
    </source>
</evidence>
<evidence type="ECO:0000256" key="1">
    <source>
        <dbReference type="SAM" id="Phobius"/>
    </source>
</evidence>
<reference evidence="3" key="1">
    <citation type="journal article" date="2019" name="Int. J. Syst. Evol. Microbiol.">
        <title>The Global Catalogue of Microorganisms (GCM) 10K type strain sequencing project: providing services to taxonomists for standard genome sequencing and annotation.</title>
        <authorList>
            <consortium name="The Broad Institute Genomics Platform"/>
            <consortium name="The Broad Institute Genome Sequencing Center for Infectious Disease"/>
            <person name="Wu L."/>
            <person name="Ma J."/>
        </authorList>
    </citation>
    <scope>NUCLEOTIDE SEQUENCE [LARGE SCALE GENOMIC DNA]</scope>
    <source>
        <strain evidence="3">CGMCC 4.7248</strain>
    </source>
</reference>
<name>A0ABW0UKT4_9ACTN</name>
<gene>
    <name evidence="2" type="ORF">ACFPZJ_07490</name>
</gene>
<dbReference type="Proteomes" id="UP001596154">
    <property type="component" value="Unassembled WGS sequence"/>
</dbReference>
<feature type="transmembrane region" description="Helical" evidence="1">
    <location>
        <begin position="77"/>
        <end position="95"/>
    </location>
</feature>
<keyword evidence="1" id="KW-0812">Transmembrane</keyword>
<dbReference type="RefSeq" id="WP_381018837.1">
    <property type="nucleotide sequence ID" value="NZ_JBHSNY010000002.1"/>
</dbReference>
<keyword evidence="3" id="KW-1185">Reference proteome</keyword>